<accession>A0A0A9CSW9</accession>
<dbReference type="AlphaFoldDB" id="A0A0A9CSW9"/>
<dbReference type="EMBL" id="GBRH01221405">
    <property type="protein sequence ID" value="JAD76490.1"/>
    <property type="molecule type" value="Transcribed_RNA"/>
</dbReference>
<organism evidence="1">
    <name type="scientific">Arundo donax</name>
    <name type="common">Giant reed</name>
    <name type="synonym">Donax arundinaceus</name>
    <dbReference type="NCBI Taxonomy" id="35708"/>
    <lineage>
        <taxon>Eukaryota</taxon>
        <taxon>Viridiplantae</taxon>
        <taxon>Streptophyta</taxon>
        <taxon>Embryophyta</taxon>
        <taxon>Tracheophyta</taxon>
        <taxon>Spermatophyta</taxon>
        <taxon>Magnoliopsida</taxon>
        <taxon>Liliopsida</taxon>
        <taxon>Poales</taxon>
        <taxon>Poaceae</taxon>
        <taxon>PACMAD clade</taxon>
        <taxon>Arundinoideae</taxon>
        <taxon>Arundineae</taxon>
        <taxon>Arundo</taxon>
    </lineage>
</organism>
<protein>
    <submittedName>
        <fullName evidence="1">Uncharacterized protein</fullName>
    </submittedName>
</protein>
<sequence length="36" mass="4368">MLLKQYSNKLLKHFILFFPQPAALEKSHYNFDDITR</sequence>
<reference evidence="1" key="2">
    <citation type="journal article" date="2015" name="Data Brief">
        <title>Shoot transcriptome of the giant reed, Arundo donax.</title>
        <authorList>
            <person name="Barrero R.A."/>
            <person name="Guerrero F.D."/>
            <person name="Moolhuijzen P."/>
            <person name="Goolsby J.A."/>
            <person name="Tidwell J."/>
            <person name="Bellgard S.E."/>
            <person name="Bellgard M.I."/>
        </authorList>
    </citation>
    <scope>NUCLEOTIDE SEQUENCE</scope>
    <source>
        <tissue evidence="1">Shoot tissue taken approximately 20 cm above the soil surface</tissue>
    </source>
</reference>
<name>A0A0A9CSW9_ARUDO</name>
<proteinExistence type="predicted"/>
<reference evidence="1" key="1">
    <citation type="submission" date="2014-09" db="EMBL/GenBank/DDBJ databases">
        <authorList>
            <person name="Magalhaes I.L.F."/>
            <person name="Oliveira U."/>
            <person name="Santos F.R."/>
            <person name="Vidigal T.H.D.A."/>
            <person name="Brescovit A.D."/>
            <person name="Santos A.J."/>
        </authorList>
    </citation>
    <scope>NUCLEOTIDE SEQUENCE</scope>
    <source>
        <tissue evidence="1">Shoot tissue taken approximately 20 cm above the soil surface</tissue>
    </source>
</reference>
<evidence type="ECO:0000313" key="1">
    <source>
        <dbReference type="EMBL" id="JAD76490.1"/>
    </source>
</evidence>